<comment type="caution">
    <text evidence="1">The sequence shown here is derived from an EMBL/GenBank/DDBJ whole genome shotgun (WGS) entry which is preliminary data.</text>
</comment>
<gene>
    <name evidence="1" type="ORF">MPNT_10168</name>
</gene>
<proteinExistence type="predicted"/>
<sequence>MRVREEVRFDGRCKRVTVSREAKRWFALILVRTDDIQKVEHS</sequence>
<keyword evidence="2" id="KW-1185">Reference proteome</keyword>
<evidence type="ECO:0000313" key="2">
    <source>
        <dbReference type="Proteomes" id="UP000663859"/>
    </source>
</evidence>
<dbReference type="AlphaFoldDB" id="A0A8J2BQL1"/>
<dbReference type="Proteomes" id="UP000663859">
    <property type="component" value="Unassembled WGS sequence"/>
</dbReference>
<name>A0A8J2BQL1_9BACT</name>
<evidence type="ECO:0000313" key="1">
    <source>
        <dbReference type="EMBL" id="CAF0689274.1"/>
    </source>
</evidence>
<organism evidence="1 2">
    <name type="scientific">Candidatus Methylacidithermus pantelleriae</name>
    <dbReference type="NCBI Taxonomy" id="2744239"/>
    <lineage>
        <taxon>Bacteria</taxon>
        <taxon>Pseudomonadati</taxon>
        <taxon>Verrucomicrobiota</taxon>
        <taxon>Methylacidiphilae</taxon>
        <taxon>Methylacidiphilales</taxon>
        <taxon>Methylacidiphilaceae</taxon>
        <taxon>Candidatus Methylacidithermus</taxon>
    </lineage>
</organism>
<accession>A0A8J2BQL1</accession>
<dbReference type="EMBL" id="CAJNOB010000001">
    <property type="protein sequence ID" value="CAF0689274.1"/>
    <property type="molecule type" value="Genomic_DNA"/>
</dbReference>
<protein>
    <submittedName>
        <fullName evidence="1">Uncharacterized protein</fullName>
    </submittedName>
</protein>
<reference evidence="1" key="1">
    <citation type="submission" date="2021-02" db="EMBL/GenBank/DDBJ databases">
        <authorList>
            <person name="Cremers G."/>
            <person name="Picone N."/>
        </authorList>
    </citation>
    <scope>NUCLEOTIDE SEQUENCE</scope>
    <source>
        <strain evidence="1">PQ17</strain>
    </source>
</reference>